<comment type="caution">
    <text evidence="9">The sequence shown here is derived from an EMBL/GenBank/DDBJ whole genome shotgun (WGS) entry which is preliminary data.</text>
</comment>
<dbReference type="Proteomes" id="UP000308133">
    <property type="component" value="Unassembled WGS sequence"/>
</dbReference>
<keyword evidence="5 7" id="KW-0472">Membrane</keyword>
<evidence type="ECO:0000259" key="8">
    <source>
        <dbReference type="PROSITE" id="PS50850"/>
    </source>
</evidence>
<evidence type="ECO:0000256" key="3">
    <source>
        <dbReference type="ARBA" id="ARBA00022692"/>
    </source>
</evidence>
<dbReference type="PANTHER" id="PTHR23504:SF16">
    <property type="entry name" value="TRANSPORTER, PUTATIVE (AFU_ORTHOLOGUE AFUA_1G13970)-RELATED"/>
    <property type="match status" value="1"/>
</dbReference>
<feature type="transmembrane region" description="Helical" evidence="7">
    <location>
        <begin position="646"/>
        <end position="666"/>
    </location>
</feature>
<dbReference type="PROSITE" id="PS50850">
    <property type="entry name" value="MFS"/>
    <property type="match status" value="1"/>
</dbReference>
<dbReference type="InterPro" id="IPR011701">
    <property type="entry name" value="MFS"/>
</dbReference>
<feature type="compositionally biased region" description="Polar residues" evidence="6">
    <location>
        <begin position="29"/>
        <end position="46"/>
    </location>
</feature>
<feature type="compositionally biased region" description="Polar residues" evidence="6">
    <location>
        <begin position="53"/>
        <end position="63"/>
    </location>
</feature>
<evidence type="ECO:0000313" key="9">
    <source>
        <dbReference type="EMBL" id="TKX24728.1"/>
    </source>
</evidence>
<feature type="transmembrane region" description="Helical" evidence="7">
    <location>
        <begin position="237"/>
        <end position="257"/>
    </location>
</feature>
<name>A0A4U7B0R4_9PEZI</name>
<accession>A0A4U7B0R4</accession>
<feature type="compositionally biased region" description="Basic residues" evidence="6">
    <location>
        <begin position="1"/>
        <end position="11"/>
    </location>
</feature>
<feature type="transmembrane region" description="Helical" evidence="7">
    <location>
        <begin position="541"/>
        <end position="560"/>
    </location>
</feature>
<evidence type="ECO:0000256" key="1">
    <source>
        <dbReference type="ARBA" id="ARBA00004141"/>
    </source>
</evidence>
<dbReference type="SUPFAM" id="SSF103473">
    <property type="entry name" value="MFS general substrate transporter"/>
    <property type="match status" value="1"/>
</dbReference>
<feature type="transmembrane region" description="Helical" evidence="7">
    <location>
        <begin position="139"/>
        <end position="160"/>
    </location>
</feature>
<dbReference type="InterPro" id="IPR036259">
    <property type="entry name" value="MFS_trans_sf"/>
</dbReference>
<dbReference type="Gene3D" id="1.20.1250.20">
    <property type="entry name" value="MFS general substrate transporter like domains"/>
    <property type="match status" value="1"/>
</dbReference>
<feature type="transmembrane region" description="Helical" evidence="7">
    <location>
        <begin position="439"/>
        <end position="463"/>
    </location>
</feature>
<dbReference type="GO" id="GO:0022857">
    <property type="term" value="F:transmembrane transporter activity"/>
    <property type="evidence" value="ECO:0007669"/>
    <property type="project" value="InterPro"/>
</dbReference>
<evidence type="ECO:0000256" key="6">
    <source>
        <dbReference type="SAM" id="MobiDB-lite"/>
    </source>
</evidence>
<evidence type="ECO:0000256" key="4">
    <source>
        <dbReference type="ARBA" id="ARBA00022989"/>
    </source>
</evidence>
<feature type="transmembrane region" description="Helical" evidence="7">
    <location>
        <begin position="180"/>
        <end position="199"/>
    </location>
</feature>
<keyword evidence="2" id="KW-0813">Transport</keyword>
<dbReference type="Pfam" id="PF07690">
    <property type="entry name" value="MFS_1"/>
    <property type="match status" value="1"/>
</dbReference>
<feature type="transmembrane region" description="Helical" evidence="7">
    <location>
        <begin position="269"/>
        <end position="292"/>
    </location>
</feature>
<evidence type="ECO:0000256" key="2">
    <source>
        <dbReference type="ARBA" id="ARBA00022448"/>
    </source>
</evidence>
<protein>
    <submittedName>
        <fullName evidence="9">MFS transporter-like protein 48</fullName>
    </submittedName>
</protein>
<comment type="subcellular location">
    <subcellularLocation>
        <location evidence="1">Membrane</location>
        <topology evidence="1">Multi-pass membrane protein</topology>
    </subcellularLocation>
</comment>
<dbReference type="AlphaFoldDB" id="A0A4U7B0R4"/>
<dbReference type="PRINTS" id="PR01035">
    <property type="entry name" value="TCRTETA"/>
</dbReference>
<sequence length="707" mass="77011">MPKAQAHLRQRHGSDALRLERFDEDSSFDNDTQNAPLLSNGSTPSSDKPRAVQNMTDDTWKPTNRQHRSRSSAYMSPGLAHTTFAQLQAERLRIGPSNSSPVDEEMTPIEKRRPEFPPSQPPSQNVVPTWTNMPCKPQLAILALSRFVDFFQMASLQTYMVHQLKSFNHELPDSVISHQAGVLLGSFTAAQIITSILWGRLADRPTVGRKMVLNIGLVGTGISMLGVGFSTSYYQAVAWRVLGGAINGTVGAARTMVAETVPKQWHARAFLLLPAAFNVANVAGPILGGILVNPVDSFPTWFGEGSTFGGQGGVQWMRNYPYATANMLSTVLLFAEAVLVSMYLDETLKGFKGFDWREYMNLEKLLGTAGSLGSVIRGKGVKAMQESAMLKRGLLSGREESSVDLDRSLNAIELSEKSEMVKNKQPARLPFRRIWTSNVLWTLVSIAIFDFHMGAFNNLWILFLSTSRQFVPTDPGMGAPPPPHLRPRAVTSPFKFASGLAFPPPTIGFAMSILGFIGIALQFLLYPYANARYGLMRCFRSSLFLFPLAYFLAPYVALLPSSSPSPEPASGFWVWTGIGLVLLLQVSARTFALPASIILLNNSSPHPTVLATIHGLGQADSATFRTLGPILAGGWYGTWLERGVVGMAWWIVAAVSAIGCFASFYVRNGSGHEILLEGEEEEVGQSSAVPAQVAVRRDSVAGAGPGR</sequence>
<feature type="transmembrane region" description="Helical" evidence="7">
    <location>
        <begin position="211"/>
        <end position="231"/>
    </location>
</feature>
<feature type="transmembrane region" description="Helical" evidence="7">
    <location>
        <begin position="507"/>
        <end position="529"/>
    </location>
</feature>
<feature type="transmembrane region" description="Helical" evidence="7">
    <location>
        <begin position="322"/>
        <end position="344"/>
    </location>
</feature>
<dbReference type="InterPro" id="IPR001958">
    <property type="entry name" value="Tet-R_TetA/multi-R_MdtG-like"/>
</dbReference>
<feature type="domain" description="Major facilitator superfamily (MFS) profile" evidence="8">
    <location>
        <begin position="138"/>
        <end position="671"/>
    </location>
</feature>
<dbReference type="InterPro" id="IPR020846">
    <property type="entry name" value="MFS_dom"/>
</dbReference>
<feature type="transmembrane region" description="Helical" evidence="7">
    <location>
        <begin position="572"/>
        <end position="601"/>
    </location>
</feature>
<feature type="region of interest" description="Disordered" evidence="6">
    <location>
        <begin position="1"/>
        <end position="73"/>
    </location>
</feature>
<dbReference type="GO" id="GO:0016020">
    <property type="term" value="C:membrane"/>
    <property type="evidence" value="ECO:0007669"/>
    <property type="project" value="UniProtKB-SubCell"/>
</dbReference>
<proteinExistence type="predicted"/>
<reference evidence="9 10" key="1">
    <citation type="submission" date="2018-02" db="EMBL/GenBank/DDBJ databases">
        <title>Draft genome sequences of Elsinoe sp., causing black scab on jojoba.</title>
        <authorList>
            <person name="Stodart B."/>
            <person name="Jeffress S."/>
            <person name="Ash G."/>
            <person name="Arun Chinnappa K."/>
        </authorList>
    </citation>
    <scope>NUCLEOTIDE SEQUENCE [LARGE SCALE GENOMIC DNA]</scope>
    <source>
        <strain evidence="9 10">Hillstone_2</strain>
    </source>
</reference>
<evidence type="ECO:0000313" key="10">
    <source>
        <dbReference type="Proteomes" id="UP000308133"/>
    </source>
</evidence>
<dbReference type="EMBL" id="PTQR01000038">
    <property type="protein sequence ID" value="TKX24728.1"/>
    <property type="molecule type" value="Genomic_DNA"/>
</dbReference>
<evidence type="ECO:0000256" key="7">
    <source>
        <dbReference type="SAM" id="Phobius"/>
    </source>
</evidence>
<dbReference type="PANTHER" id="PTHR23504">
    <property type="entry name" value="MAJOR FACILITATOR SUPERFAMILY DOMAIN-CONTAINING PROTEIN 10"/>
    <property type="match status" value="1"/>
</dbReference>
<keyword evidence="3 7" id="KW-0812">Transmembrane</keyword>
<organism evidence="9 10">
    <name type="scientific">Elsinoe australis</name>
    <dbReference type="NCBI Taxonomy" id="40998"/>
    <lineage>
        <taxon>Eukaryota</taxon>
        <taxon>Fungi</taxon>
        <taxon>Dikarya</taxon>
        <taxon>Ascomycota</taxon>
        <taxon>Pezizomycotina</taxon>
        <taxon>Dothideomycetes</taxon>
        <taxon>Dothideomycetidae</taxon>
        <taxon>Myriangiales</taxon>
        <taxon>Elsinoaceae</taxon>
        <taxon>Elsinoe</taxon>
    </lineage>
</organism>
<keyword evidence="4 7" id="KW-1133">Transmembrane helix</keyword>
<gene>
    <name evidence="9" type="ORF">C1H76_2903</name>
</gene>
<feature type="compositionally biased region" description="Basic and acidic residues" evidence="6">
    <location>
        <begin position="12"/>
        <end position="21"/>
    </location>
</feature>
<evidence type="ECO:0000256" key="5">
    <source>
        <dbReference type="ARBA" id="ARBA00023136"/>
    </source>
</evidence>